<keyword evidence="1" id="KW-0732">Signal</keyword>
<evidence type="ECO:0008006" key="4">
    <source>
        <dbReference type="Google" id="ProtNLM"/>
    </source>
</evidence>
<comment type="caution">
    <text evidence="2">The sequence shown here is derived from an EMBL/GenBank/DDBJ whole genome shotgun (WGS) entry which is preliminary data.</text>
</comment>
<organism evidence="2 3">
    <name type="scientific">Rhodanobacter panaciterrae</name>
    <dbReference type="NCBI Taxonomy" id="490572"/>
    <lineage>
        <taxon>Bacteria</taxon>
        <taxon>Pseudomonadati</taxon>
        <taxon>Pseudomonadota</taxon>
        <taxon>Gammaproteobacteria</taxon>
        <taxon>Lysobacterales</taxon>
        <taxon>Rhodanobacteraceae</taxon>
        <taxon>Rhodanobacter</taxon>
    </lineage>
</organism>
<accession>A0ABQ2ZRQ1</accession>
<proteinExistence type="predicted"/>
<evidence type="ECO:0000313" key="2">
    <source>
        <dbReference type="EMBL" id="GGY23200.1"/>
    </source>
</evidence>
<protein>
    <recommendedName>
        <fullName evidence="4">MtrB/PioB family decaheme-associated outer membrane protein</fullName>
    </recommendedName>
</protein>
<dbReference type="SUPFAM" id="SSF56935">
    <property type="entry name" value="Porins"/>
    <property type="match status" value="1"/>
</dbReference>
<sequence>MLKRKPLTALLGLTLGLASPLPLLAQTDASDSQRVGNIQFGNSLDPTGWGAYAVPDPVGMSYLHAGQLRTPTGVLYPWPHQIPDEAPLGTGDWTYTWLAQFGYIHTSGDRNDELLRMYSGWKDGAALGMFAFSALNHKTGQYIDFRGSRISSQDQYYRMRAGRYGDYHIEVFYRDIPHTLSTTAFPLWNGVGSTNLTLPNGLATGSTPAQVQAVEANRPRQTLSVTRQSEGVSWESALSRNWIGYAGVTHEKRTGDRDWGGPMYLTYFFGAPGPGGPGTPNIPGTYGGQYDTVRPVDFTTTDVNLGLRNKGGASGWLFNFTMTGSFFRDNKSTLNYAVPFAVAPGSTSVATGGTWSLEPDNNYYNVRLEASHPLKLWHGEFSISAAYSSMRQNDALQAPLSPMYCPSGQFLGTTGIACADWNTTAALSRQDGDARIDSGLLNLRLDFRPSAKFSWHLNLRQRDEDNMTRYTMYNPLTGQYGYVPENGAEPVVTGQTELFQPGSPLYQSNFAQIASIPFSYNDRKTELGGSYRVNQNNTLSASYLLDHQTPHPRERTYINDQHLKLSWDTRSLGSATLRLSYEYQKRSGGPYNPDPYLAAYSPSMPGYVPLAVGDTAFTVAQMYKYDMSNLEASKLKAILTEPLGTTATFTATLYGNRLRYGADIGRQSYDTTGADLSWDWEPTASTSMSVYAGIESSRLKQGNVNDNEALAFSSPEQADTQFGGPFFPYANFWTATDNERDVDAGAHFNHVFSPRVRLDLNYDYTYSRGLNSYNYASLAAISSVYLPFLTAADIGNSFPPNVYRMQTLTANLNLGLTRRVGVRLYGKYEFGNYADWHYAGFGMPADLIVGNRVFTELGPQPHWHAMVVGVFMTVKL</sequence>
<feature type="chain" id="PRO_5047518747" description="MtrB/PioB family decaheme-associated outer membrane protein" evidence="1">
    <location>
        <begin position="26"/>
        <end position="876"/>
    </location>
</feature>
<evidence type="ECO:0000313" key="3">
    <source>
        <dbReference type="Proteomes" id="UP000621898"/>
    </source>
</evidence>
<dbReference type="Pfam" id="PF11854">
    <property type="entry name" value="MtrB_PioB"/>
    <property type="match status" value="1"/>
</dbReference>
<dbReference type="RefSeq" id="WP_189440566.1">
    <property type="nucleotide sequence ID" value="NZ_BMXT01000001.1"/>
</dbReference>
<name>A0ABQ2ZRQ1_9GAMM</name>
<reference evidence="3" key="1">
    <citation type="journal article" date="2019" name="Int. J. Syst. Evol. Microbiol.">
        <title>The Global Catalogue of Microorganisms (GCM) 10K type strain sequencing project: providing services to taxonomists for standard genome sequencing and annotation.</title>
        <authorList>
            <consortium name="The Broad Institute Genomics Platform"/>
            <consortium name="The Broad Institute Genome Sequencing Center for Infectious Disease"/>
            <person name="Wu L."/>
            <person name="Ma J."/>
        </authorList>
    </citation>
    <scope>NUCLEOTIDE SEQUENCE [LARGE SCALE GENOMIC DNA]</scope>
    <source>
        <strain evidence="3">KCTC 22232</strain>
    </source>
</reference>
<gene>
    <name evidence="2" type="ORF">GCM10008098_15770</name>
</gene>
<dbReference type="Proteomes" id="UP000621898">
    <property type="component" value="Unassembled WGS sequence"/>
</dbReference>
<keyword evidence="3" id="KW-1185">Reference proteome</keyword>
<dbReference type="EMBL" id="BMXT01000001">
    <property type="protein sequence ID" value="GGY23200.1"/>
    <property type="molecule type" value="Genomic_DNA"/>
</dbReference>
<evidence type="ECO:0000256" key="1">
    <source>
        <dbReference type="SAM" id="SignalP"/>
    </source>
</evidence>
<dbReference type="InterPro" id="IPR020016">
    <property type="entry name" value="Decahaem-assoc_OM_MtrB/PioB"/>
</dbReference>
<feature type="signal peptide" evidence="1">
    <location>
        <begin position="1"/>
        <end position="25"/>
    </location>
</feature>